<dbReference type="Gene3D" id="1.10.10.60">
    <property type="entry name" value="Homeodomain-like"/>
    <property type="match status" value="2"/>
</dbReference>
<gene>
    <name evidence="4" type="ORF">GQR91_18935</name>
</gene>
<evidence type="ECO:0000256" key="3">
    <source>
        <dbReference type="ARBA" id="ARBA00023163"/>
    </source>
</evidence>
<keyword evidence="2" id="KW-0238">DNA-binding</keyword>
<reference evidence="4 5" key="1">
    <citation type="submission" date="2019-12" db="EMBL/GenBank/DDBJ databases">
        <authorList>
            <person name="Zheng J."/>
        </authorList>
    </citation>
    <scope>NUCLEOTIDE SEQUENCE [LARGE SCALE GENOMIC DNA]</scope>
    <source>
        <strain evidence="4 5">DSM 27347</strain>
    </source>
</reference>
<dbReference type="InterPro" id="IPR018060">
    <property type="entry name" value="HTH_AraC"/>
</dbReference>
<dbReference type="AlphaFoldDB" id="A0A6N8LXQ6"/>
<dbReference type="InterPro" id="IPR053142">
    <property type="entry name" value="PchR_regulatory_protein"/>
</dbReference>
<dbReference type="InterPro" id="IPR009057">
    <property type="entry name" value="Homeodomain-like_sf"/>
</dbReference>
<dbReference type="PROSITE" id="PS00041">
    <property type="entry name" value="HTH_ARAC_FAMILY_1"/>
    <property type="match status" value="1"/>
</dbReference>
<dbReference type="GO" id="GO:0043565">
    <property type="term" value="F:sequence-specific DNA binding"/>
    <property type="evidence" value="ECO:0007669"/>
    <property type="project" value="InterPro"/>
</dbReference>
<comment type="caution">
    <text evidence="4">The sequence shown here is derived from an EMBL/GenBank/DDBJ whole genome shotgun (WGS) entry which is preliminary data.</text>
</comment>
<dbReference type="GO" id="GO:0003700">
    <property type="term" value="F:DNA-binding transcription factor activity"/>
    <property type="evidence" value="ECO:0007669"/>
    <property type="project" value="InterPro"/>
</dbReference>
<dbReference type="PANTHER" id="PTHR47893:SF1">
    <property type="entry name" value="REGULATORY PROTEIN PCHR"/>
    <property type="match status" value="1"/>
</dbReference>
<dbReference type="SUPFAM" id="SSF46689">
    <property type="entry name" value="Homeodomain-like"/>
    <property type="match status" value="2"/>
</dbReference>
<dbReference type="PANTHER" id="PTHR47893">
    <property type="entry name" value="REGULATORY PROTEIN PCHR"/>
    <property type="match status" value="1"/>
</dbReference>
<evidence type="ECO:0000256" key="2">
    <source>
        <dbReference type="ARBA" id="ARBA00023125"/>
    </source>
</evidence>
<proteinExistence type="predicted"/>
<name>A0A6N8LXQ6_9SPHN</name>
<dbReference type="EMBL" id="WSUT01000007">
    <property type="protein sequence ID" value="MWC45695.1"/>
    <property type="molecule type" value="Genomic_DNA"/>
</dbReference>
<dbReference type="PROSITE" id="PS01124">
    <property type="entry name" value="HTH_ARAC_FAMILY_2"/>
    <property type="match status" value="1"/>
</dbReference>
<dbReference type="RefSeq" id="WP_164727773.1">
    <property type="nucleotide sequence ID" value="NZ_JACIEY010000009.1"/>
</dbReference>
<evidence type="ECO:0000313" key="5">
    <source>
        <dbReference type="Proteomes" id="UP000436801"/>
    </source>
</evidence>
<evidence type="ECO:0000313" key="4">
    <source>
        <dbReference type="EMBL" id="MWC45695.1"/>
    </source>
</evidence>
<dbReference type="SMART" id="SM00342">
    <property type="entry name" value="HTH_ARAC"/>
    <property type="match status" value="1"/>
</dbReference>
<sequence length="250" mass="27231">MILASGATCDAIQRPHIQLCGDSTILMTFSAIRTDAFVVVEVDGEAADACGDEVVIALDRGFVADIDADLRSGSWHLCPELRGILSDMRVRRPAGRLDRLYIQAKATELACRTAELLTAGALTPSSGSRDLSEFDARRVVRARDLIHQRFAEDLTLHGIARACGLNRSLLSRGFRLMFGKSVAQYLAHTRLDAARRLLVTSDLVISSVGHACGYSNNAAFTRAFGRRFGVPPSVTRRQVHLPPCPALSER</sequence>
<evidence type="ECO:0000256" key="1">
    <source>
        <dbReference type="ARBA" id="ARBA00023015"/>
    </source>
</evidence>
<accession>A0A6N8LXQ6</accession>
<protein>
    <submittedName>
        <fullName evidence="4">Helix-turn-helix domain-containing protein</fullName>
    </submittedName>
</protein>
<dbReference type="Proteomes" id="UP000436801">
    <property type="component" value="Unassembled WGS sequence"/>
</dbReference>
<organism evidence="4 5">
    <name type="scientific">Sphingomonas carotinifaciens</name>
    <dbReference type="NCBI Taxonomy" id="1166323"/>
    <lineage>
        <taxon>Bacteria</taxon>
        <taxon>Pseudomonadati</taxon>
        <taxon>Pseudomonadota</taxon>
        <taxon>Alphaproteobacteria</taxon>
        <taxon>Sphingomonadales</taxon>
        <taxon>Sphingomonadaceae</taxon>
        <taxon>Sphingomonas</taxon>
    </lineage>
</organism>
<keyword evidence="1" id="KW-0805">Transcription regulation</keyword>
<keyword evidence="3" id="KW-0804">Transcription</keyword>
<dbReference type="Pfam" id="PF12833">
    <property type="entry name" value="HTH_18"/>
    <property type="match status" value="1"/>
</dbReference>
<dbReference type="InterPro" id="IPR018062">
    <property type="entry name" value="HTH_AraC-typ_CS"/>
</dbReference>